<evidence type="ECO:0000313" key="2">
    <source>
        <dbReference type="EMBL" id="SFW78349.1"/>
    </source>
</evidence>
<feature type="region of interest" description="Disordered" evidence="1">
    <location>
        <begin position="1"/>
        <end position="27"/>
    </location>
</feature>
<evidence type="ECO:0000256" key="1">
    <source>
        <dbReference type="SAM" id="MobiDB-lite"/>
    </source>
</evidence>
<dbReference type="EMBL" id="FPJG01000006">
    <property type="protein sequence ID" value="SFW78349.1"/>
    <property type="molecule type" value="Genomic_DNA"/>
</dbReference>
<organism evidence="2 3">
    <name type="scientific">Amycolatopsis australiensis</name>
    <dbReference type="NCBI Taxonomy" id="546364"/>
    <lineage>
        <taxon>Bacteria</taxon>
        <taxon>Bacillati</taxon>
        <taxon>Actinomycetota</taxon>
        <taxon>Actinomycetes</taxon>
        <taxon>Pseudonocardiales</taxon>
        <taxon>Pseudonocardiaceae</taxon>
        <taxon>Amycolatopsis</taxon>
    </lineage>
</organism>
<dbReference type="Proteomes" id="UP000182740">
    <property type="component" value="Unassembled WGS sequence"/>
</dbReference>
<evidence type="ECO:0000313" key="3">
    <source>
        <dbReference type="Proteomes" id="UP000182740"/>
    </source>
</evidence>
<proteinExistence type="predicted"/>
<sequence length="221" mass="23446">MSIDSCSAPDCGDVRSAAPGRDGPRRGHCSGCRNRIAADLAELPRLYDDCESLLIAAPRALTEKVSGRFVKDAQLNDTAVSVRSDMVAILASWAGLVTAERAVTRPARRDVATLASFVAAHLDWLLAHPAAADFVDEVTTLARAARQAAQPGARIHLELGQCVRPGCESALFATTHGDGGTSLTGHVRCESGHVWKAHQWLPLADRLAKTRRPAAGSAHES</sequence>
<dbReference type="AlphaFoldDB" id="A0A1K1S2R3"/>
<protein>
    <submittedName>
        <fullName evidence="2">Uncharacterized protein</fullName>
    </submittedName>
</protein>
<name>A0A1K1S2R3_9PSEU</name>
<accession>A0A1K1S2R3</accession>
<keyword evidence="3" id="KW-1185">Reference proteome</keyword>
<reference evidence="3" key="1">
    <citation type="submission" date="2016-11" db="EMBL/GenBank/DDBJ databases">
        <authorList>
            <person name="Varghese N."/>
            <person name="Submissions S."/>
        </authorList>
    </citation>
    <scope>NUCLEOTIDE SEQUENCE [LARGE SCALE GENOMIC DNA]</scope>
    <source>
        <strain evidence="3">DSM 44671</strain>
    </source>
</reference>
<dbReference type="RefSeq" id="WP_177328879.1">
    <property type="nucleotide sequence ID" value="NZ_FPJG01000006.1"/>
</dbReference>
<gene>
    <name evidence="2" type="ORF">SAMN04489730_4503</name>
</gene>
<dbReference type="STRING" id="546364.SAMN04489730_4503"/>